<evidence type="ECO:0000313" key="1">
    <source>
        <dbReference type="EMBL" id="JAD28604.1"/>
    </source>
</evidence>
<sequence length="46" mass="5499">MLARALHSTTRRCVRDKYYSPPYSDLILRPRREWTRALTRHPSCPA</sequence>
<dbReference type="AlphaFoldDB" id="A0A0A8YPE6"/>
<protein>
    <submittedName>
        <fullName evidence="1">Uncharacterized protein</fullName>
    </submittedName>
</protein>
<reference evidence="1" key="2">
    <citation type="journal article" date="2015" name="Data Brief">
        <title>Shoot transcriptome of the giant reed, Arundo donax.</title>
        <authorList>
            <person name="Barrero R.A."/>
            <person name="Guerrero F.D."/>
            <person name="Moolhuijzen P."/>
            <person name="Goolsby J.A."/>
            <person name="Tidwell J."/>
            <person name="Bellgard S.E."/>
            <person name="Bellgard M.I."/>
        </authorList>
    </citation>
    <scope>NUCLEOTIDE SEQUENCE</scope>
    <source>
        <tissue evidence="1">Shoot tissue taken approximately 20 cm above the soil surface</tissue>
    </source>
</reference>
<accession>A0A0A8YPE6</accession>
<name>A0A0A8YPE6_ARUDO</name>
<organism evidence="1">
    <name type="scientific">Arundo donax</name>
    <name type="common">Giant reed</name>
    <name type="synonym">Donax arundinaceus</name>
    <dbReference type="NCBI Taxonomy" id="35708"/>
    <lineage>
        <taxon>Eukaryota</taxon>
        <taxon>Viridiplantae</taxon>
        <taxon>Streptophyta</taxon>
        <taxon>Embryophyta</taxon>
        <taxon>Tracheophyta</taxon>
        <taxon>Spermatophyta</taxon>
        <taxon>Magnoliopsida</taxon>
        <taxon>Liliopsida</taxon>
        <taxon>Poales</taxon>
        <taxon>Poaceae</taxon>
        <taxon>PACMAD clade</taxon>
        <taxon>Arundinoideae</taxon>
        <taxon>Arundineae</taxon>
        <taxon>Arundo</taxon>
    </lineage>
</organism>
<proteinExistence type="predicted"/>
<dbReference type="EMBL" id="GBRH01269291">
    <property type="protein sequence ID" value="JAD28604.1"/>
    <property type="molecule type" value="Transcribed_RNA"/>
</dbReference>
<reference evidence="1" key="1">
    <citation type="submission" date="2014-09" db="EMBL/GenBank/DDBJ databases">
        <authorList>
            <person name="Magalhaes I.L.F."/>
            <person name="Oliveira U."/>
            <person name="Santos F.R."/>
            <person name="Vidigal T.H.D.A."/>
            <person name="Brescovit A.D."/>
            <person name="Santos A.J."/>
        </authorList>
    </citation>
    <scope>NUCLEOTIDE SEQUENCE</scope>
    <source>
        <tissue evidence="1">Shoot tissue taken approximately 20 cm above the soil surface</tissue>
    </source>
</reference>